<evidence type="ECO:0000313" key="10">
    <source>
        <dbReference type="EMBL" id="EPS40406.1"/>
    </source>
</evidence>
<comment type="caution">
    <text evidence="10">The sequence shown here is derived from an EMBL/GenBank/DDBJ whole genome shotgun (WGS) entry which is preliminary data.</text>
</comment>
<dbReference type="Proteomes" id="UP000015100">
    <property type="component" value="Unassembled WGS sequence"/>
</dbReference>
<dbReference type="Pfam" id="PF08911">
    <property type="entry name" value="NUP50"/>
    <property type="match status" value="1"/>
</dbReference>
<dbReference type="Pfam" id="PF00638">
    <property type="entry name" value="Ran_BP1"/>
    <property type="match status" value="1"/>
</dbReference>
<evidence type="ECO:0000259" key="9">
    <source>
        <dbReference type="PROSITE" id="PS50196"/>
    </source>
</evidence>
<reference evidence="11" key="2">
    <citation type="submission" date="2013-04" db="EMBL/GenBank/DDBJ databases">
        <title>Genomic mechanisms accounting for the adaptation to parasitism in nematode-trapping fungi.</title>
        <authorList>
            <person name="Ahren D.G."/>
        </authorList>
    </citation>
    <scope>NUCLEOTIDE SEQUENCE [LARGE SCALE GENOMIC DNA]</scope>
    <source>
        <strain evidence="11">CBS 200.50</strain>
    </source>
</reference>
<evidence type="ECO:0000256" key="4">
    <source>
        <dbReference type="ARBA" id="ARBA00022927"/>
    </source>
</evidence>
<comment type="subcellular location">
    <subcellularLocation>
        <location evidence="1">Nucleus</location>
        <location evidence="1">Nuclear pore complex</location>
    </subcellularLocation>
</comment>
<sequence>MAKRGATEQITKDTWERDEDQGGRDRSEEPAEVASAAILAKRKILKPRSRVSAASPSIALPTPASPSPFNFGQPAAPSPAPVAAAGGGGSTGSLFGQQQPTPSKSLFGQLAQTPAAAASSAQKASSFPNLFGASTQAKEQTSASTPLAATSSLSNPFGSLATPSNSFSKPTGSIFGTPSAQTSKSTINPFAAPALAPNGTAPNISTDFGASFKKPVEQSQSIFGSPQNKPRDTAGLPGLSTTPTATPSKPSIFNMFGDAGPATGSKPKSEIPSTNLLNKTPAKPLFGASSQTVESNQKTNRDAKDGGNLFTATKSTNGNTLFRDNSALAAQKPLFTTQKAPSAAVPTPALNRSKDSVQLANASEPAKTLKVDPRSLEPPPGSNLSKEHMPAFNWLYQIRSLNSQFLDMVKEALENDPYADLSSWTDFYRKQISAFDRLRLSQREQVDSGMDLDNGNHSQPNYGDAGRWSLGTPSKASLIFESALAPSPNKSPQSQKSAQASGTPSSLFQAQSSTDLFGQQPAIQAPPTVASTASIFSSAASTKPVDLSGSKSIVSSEIKNTSSFQFGSGTQAPSSLFDSSLSKENDHLKPFSANNFGWNSKSGSAVASNASSPGSVLAGGTSGMKDADAGGWSNPFTQENPLFITKDDDDDDDEDDEEEEVVVATQGEGQSADDVAQGSTENKADPAPSTNATEPSPSIFATQPQSSNSLFGRVSSTPIFNFGQPSNQKTGAVGLFGNATSSTETKTWTPDKGIKFGHQGENKDTASSSSGPSGSSLFGIPNQGTSAGLFGSSTTNVPSFNFSQPSNGNSIFSNPSSKPATPPVLFGGQSGSGLAPPAFMFGGQSPAPSDISTPGDTSTKTEDENEPSDEAGQNGGNSNDFSGRGPGEEDEDDIFEARSSIYNLVKGSYVKIGIGRLRVLKNRNTAKSRVVVKVESGKVLMNVGLRKDLDYSKVSESEAQGKVVKVLEFLQTGESRVWVMKVGTVELAQNLRKTLEENK</sequence>
<feature type="compositionally biased region" description="Polar residues" evidence="8">
    <location>
        <begin position="155"/>
        <end position="188"/>
    </location>
</feature>
<feature type="compositionally biased region" description="Polar residues" evidence="8">
    <location>
        <begin position="846"/>
        <end position="858"/>
    </location>
</feature>
<feature type="compositionally biased region" description="Low complexity" evidence="8">
    <location>
        <begin position="767"/>
        <end position="776"/>
    </location>
</feature>
<evidence type="ECO:0000256" key="8">
    <source>
        <dbReference type="SAM" id="MobiDB-lite"/>
    </source>
</evidence>
<feature type="compositionally biased region" description="Polar residues" evidence="8">
    <location>
        <begin position="563"/>
        <end position="580"/>
    </location>
</feature>
<evidence type="ECO:0000313" key="11">
    <source>
        <dbReference type="Proteomes" id="UP000015100"/>
    </source>
</evidence>
<dbReference type="PROSITE" id="PS50196">
    <property type="entry name" value="RANBD1"/>
    <property type="match status" value="1"/>
</dbReference>
<dbReference type="InterPro" id="IPR053074">
    <property type="entry name" value="NPC_Nucleoporin"/>
</dbReference>
<feature type="domain" description="RanBD1" evidence="9">
    <location>
        <begin position="887"/>
        <end position="999"/>
    </location>
</feature>
<dbReference type="SUPFAM" id="SSF50729">
    <property type="entry name" value="PH domain-like"/>
    <property type="match status" value="1"/>
</dbReference>
<keyword evidence="3" id="KW-0509">mRNA transport</keyword>
<keyword evidence="2" id="KW-0813">Transport</keyword>
<dbReference type="GO" id="GO:0005643">
    <property type="term" value="C:nuclear pore"/>
    <property type="evidence" value="ECO:0007669"/>
    <property type="project" value="UniProtKB-SubCell"/>
</dbReference>
<feature type="region of interest" description="Disordered" evidence="8">
    <location>
        <begin position="563"/>
        <end position="713"/>
    </location>
</feature>
<evidence type="ECO:0000256" key="3">
    <source>
        <dbReference type="ARBA" id="ARBA00022816"/>
    </source>
</evidence>
<feature type="compositionally biased region" description="Polar residues" evidence="8">
    <location>
        <begin position="310"/>
        <end position="320"/>
    </location>
</feature>
<dbReference type="Gene3D" id="2.30.29.30">
    <property type="entry name" value="Pleckstrin-homology domain (PH domain)/Phosphotyrosine-binding domain (PTB)"/>
    <property type="match status" value="1"/>
</dbReference>
<feature type="region of interest" description="Disordered" evidence="8">
    <location>
        <begin position="337"/>
        <end position="385"/>
    </location>
</feature>
<gene>
    <name evidence="10" type="ORF">H072_5766</name>
</gene>
<dbReference type="STRING" id="1284197.S8AGZ1"/>
<keyword evidence="6" id="KW-0906">Nuclear pore complex</keyword>
<evidence type="ECO:0000256" key="6">
    <source>
        <dbReference type="ARBA" id="ARBA00023132"/>
    </source>
</evidence>
<name>S8AGZ1_DACHA</name>
<keyword evidence="4" id="KW-0653">Protein transport</keyword>
<dbReference type="AlphaFoldDB" id="S8AGZ1"/>
<dbReference type="CDD" id="cd13170">
    <property type="entry name" value="RanBD_NUP50"/>
    <property type="match status" value="1"/>
</dbReference>
<keyword evidence="5" id="KW-0811">Translocation</keyword>
<dbReference type="GO" id="GO:0051028">
    <property type="term" value="P:mRNA transport"/>
    <property type="evidence" value="ECO:0007669"/>
    <property type="project" value="UniProtKB-KW"/>
</dbReference>
<feature type="compositionally biased region" description="Low complexity" evidence="8">
    <location>
        <begin position="485"/>
        <end position="501"/>
    </location>
</feature>
<feature type="region of interest" description="Disordered" evidence="8">
    <location>
        <begin position="1"/>
        <end position="33"/>
    </location>
</feature>
<dbReference type="eggNOG" id="KOG0866">
    <property type="taxonomic scope" value="Eukaryota"/>
</dbReference>
<feature type="compositionally biased region" description="Polar residues" evidence="8">
    <location>
        <begin position="592"/>
        <end position="614"/>
    </location>
</feature>
<feature type="compositionally biased region" description="Low complexity" evidence="8">
    <location>
        <begin position="141"/>
        <end position="154"/>
    </location>
</feature>
<dbReference type="EMBL" id="AQGS01000404">
    <property type="protein sequence ID" value="EPS40406.1"/>
    <property type="molecule type" value="Genomic_DNA"/>
</dbReference>
<feature type="compositionally biased region" description="Polar residues" evidence="8">
    <location>
        <begin position="688"/>
        <end position="713"/>
    </location>
</feature>
<feature type="region of interest" description="Disordered" evidence="8">
    <location>
        <begin position="448"/>
        <end position="467"/>
    </location>
</feature>
<feature type="compositionally biased region" description="Polar residues" evidence="8">
    <location>
        <begin position="217"/>
        <end position="228"/>
    </location>
</feature>
<feature type="compositionally biased region" description="Polar residues" evidence="8">
    <location>
        <begin position="738"/>
        <end position="748"/>
    </location>
</feature>
<feature type="compositionally biased region" description="Basic and acidic residues" evidence="8">
    <location>
        <begin position="752"/>
        <end position="764"/>
    </location>
</feature>
<feature type="region of interest" description="Disordered" evidence="8">
    <location>
        <begin position="485"/>
        <end position="506"/>
    </location>
</feature>
<dbReference type="OrthoDB" id="185618at2759"/>
<dbReference type="HOGENOM" id="CLU_301280_0_0_1"/>
<keyword evidence="11" id="KW-1185">Reference proteome</keyword>
<dbReference type="InterPro" id="IPR011993">
    <property type="entry name" value="PH-like_dom_sf"/>
</dbReference>
<dbReference type="PANTHER" id="PTHR38697">
    <property type="entry name" value="NUCLEAR PORE COMPLEX PROTEIN SIMILAR TO S. CEREVISIAE NUP2 (EUROFUNG)"/>
    <property type="match status" value="1"/>
</dbReference>
<dbReference type="InterPro" id="IPR000156">
    <property type="entry name" value="Ran_bind_dom"/>
</dbReference>
<organism evidence="10 11">
    <name type="scientific">Dactylellina haptotyla (strain CBS 200.50)</name>
    <name type="common">Nematode-trapping fungus</name>
    <name type="synonym">Monacrosporium haptotylum</name>
    <dbReference type="NCBI Taxonomy" id="1284197"/>
    <lineage>
        <taxon>Eukaryota</taxon>
        <taxon>Fungi</taxon>
        <taxon>Dikarya</taxon>
        <taxon>Ascomycota</taxon>
        <taxon>Pezizomycotina</taxon>
        <taxon>Orbiliomycetes</taxon>
        <taxon>Orbiliales</taxon>
        <taxon>Orbiliaceae</taxon>
        <taxon>Dactylellina</taxon>
    </lineage>
</organism>
<feature type="region of interest" description="Disordered" evidence="8">
    <location>
        <begin position="45"/>
        <end position="320"/>
    </location>
</feature>
<keyword evidence="7" id="KW-0539">Nucleus</keyword>
<evidence type="ECO:0000256" key="1">
    <source>
        <dbReference type="ARBA" id="ARBA00004567"/>
    </source>
</evidence>
<dbReference type="SMART" id="SM00160">
    <property type="entry name" value="RanBD"/>
    <property type="match status" value="1"/>
</dbReference>
<dbReference type="OMA" id="TWERDED"/>
<feature type="compositionally biased region" description="Basic and acidic residues" evidence="8">
    <location>
        <begin position="10"/>
        <end position="29"/>
    </location>
</feature>
<dbReference type="InterPro" id="IPR015007">
    <property type="entry name" value="NUP2/50/61"/>
</dbReference>
<reference evidence="10 11" key="1">
    <citation type="journal article" date="2013" name="PLoS Genet.">
        <title>Genomic mechanisms accounting for the adaptation to parasitism in nematode-trapping fungi.</title>
        <authorList>
            <person name="Meerupati T."/>
            <person name="Andersson K.M."/>
            <person name="Friman E."/>
            <person name="Kumar D."/>
            <person name="Tunlid A."/>
            <person name="Ahren D."/>
        </authorList>
    </citation>
    <scope>NUCLEOTIDE SEQUENCE [LARGE SCALE GENOMIC DNA]</scope>
    <source>
        <strain evidence="10 11">CBS 200.50</strain>
    </source>
</reference>
<feature type="compositionally biased region" description="Low complexity" evidence="8">
    <location>
        <begin position="240"/>
        <end position="251"/>
    </location>
</feature>
<dbReference type="PANTHER" id="PTHR38697:SF1">
    <property type="entry name" value="NUCLEAR PORE COMPLEX PROTEIN SIMILAR TO S. CEREVISIAE NUP2 (EUROFUNG)"/>
    <property type="match status" value="1"/>
</dbReference>
<feature type="region of interest" description="Disordered" evidence="8">
    <location>
        <begin position="733"/>
        <end position="891"/>
    </location>
</feature>
<proteinExistence type="predicted"/>
<evidence type="ECO:0000256" key="7">
    <source>
        <dbReference type="ARBA" id="ARBA00023242"/>
    </source>
</evidence>
<feature type="compositionally biased region" description="Polar residues" evidence="8">
    <location>
        <begin position="100"/>
        <end position="112"/>
    </location>
</feature>
<feature type="compositionally biased region" description="Acidic residues" evidence="8">
    <location>
        <begin position="647"/>
        <end position="661"/>
    </location>
</feature>
<feature type="compositionally biased region" description="Polar residues" evidence="8">
    <location>
        <begin position="288"/>
        <end position="298"/>
    </location>
</feature>
<evidence type="ECO:0000256" key="2">
    <source>
        <dbReference type="ARBA" id="ARBA00022448"/>
    </source>
</evidence>
<accession>S8AGZ1</accession>
<evidence type="ECO:0000256" key="5">
    <source>
        <dbReference type="ARBA" id="ARBA00023010"/>
    </source>
</evidence>
<protein>
    <recommendedName>
        <fullName evidence="9">RanBD1 domain-containing protein</fullName>
    </recommendedName>
</protein>
<feature type="compositionally biased region" description="Low complexity" evidence="8">
    <location>
        <begin position="115"/>
        <end position="126"/>
    </location>
</feature>
<dbReference type="GO" id="GO:0015031">
    <property type="term" value="P:protein transport"/>
    <property type="evidence" value="ECO:0007669"/>
    <property type="project" value="UniProtKB-KW"/>
</dbReference>
<feature type="compositionally biased region" description="Polar residues" evidence="8">
    <location>
        <begin position="782"/>
        <end position="819"/>
    </location>
</feature>